<sequence>MDAKKAKDVASKGKDEASMSEDDAHQDNEDVGSSMSENEEEKEFSTNQMVPAYMNAILRRQFLQEMVKSLPPKLQDRITVLKNIQLDHLKLEAQFFEEVYQLEKKYQEKYQVLFEKRRAIVTGEVDPPKEEPKWKVEPEEENMEDMPDFSKLLKKVKDIPQDTKGIPNFWLTIFRNTDILSEMVQEHDEPVLQKLTDITIKYDDEHSYTLEFHFDKNEYFTNEVLTKQYFLKSALDEDYPFGFEGPEIYKCKGCTINWEKKMNLTVRTIRKKQKHKQRAAVRTIVKLVPNDSFFNFFNPPEVSDDKEELDEDSQSILATDFEIGHFLRARIIPKAVLYYTGDVIDDEDDDDDSFDGEEEEDEESGDEKENPRGGGHKNKKLAQPNECQNQ</sequence>
<dbReference type="Gene3D" id="1.20.5.1500">
    <property type="match status" value="1"/>
</dbReference>
<accession>A0A1L8EIG5</accession>
<comment type="subcellular location">
    <subcellularLocation>
        <location evidence="1">Nucleus</location>
    </subcellularLocation>
</comment>
<reference evidence="6" key="1">
    <citation type="submission" date="2017-01" db="EMBL/GenBank/DDBJ databases">
        <title>An insight into the sialome and mialome of the horn fly, Haematobia irritans.</title>
        <authorList>
            <person name="Breijo M."/>
            <person name="Boiani M."/>
            <person name="Ures X."/>
            <person name="Rocha S."/>
            <person name="Sequeira M."/>
            <person name="Ribeiro J.M."/>
        </authorList>
    </citation>
    <scope>NUCLEOTIDE SEQUENCE</scope>
</reference>
<evidence type="ECO:0000256" key="4">
    <source>
        <dbReference type="RuleBase" id="RU003876"/>
    </source>
</evidence>
<dbReference type="PANTHER" id="PTHR11875">
    <property type="entry name" value="TESTIS-SPECIFIC Y-ENCODED PROTEIN"/>
    <property type="match status" value="1"/>
</dbReference>
<dbReference type="Pfam" id="PF00956">
    <property type="entry name" value="NAP"/>
    <property type="match status" value="1"/>
</dbReference>
<feature type="compositionally biased region" description="Basic and acidic residues" evidence="5">
    <location>
        <begin position="1"/>
        <end position="28"/>
    </location>
</feature>
<dbReference type="GO" id="GO:0005634">
    <property type="term" value="C:nucleus"/>
    <property type="evidence" value="ECO:0007669"/>
    <property type="project" value="UniProtKB-SubCell"/>
</dbReference>
<feature type="region of interest" description="Disordered" evidence="5">
    <location>
        <begin position="344"/>
        <end position="390"/>
    </location>
</feature>
<evidence type="ECO:0000256" key="1">
    <source>
        <dbReference type="ARBA" id="ARBA00004123"/>
    </source>
</evidence>
<evidence type="ECO:0000256" key="2">
    <source>
        <dbReference type="ARBA" id="ARBA00009947"/>
    </source>
</evidence>
<feature type="region of interest" description="Disordered" evidence="5">
    <location>
        <begin position="1"/>
        <end position="47"/>
    </location>
</feature>
<dbReference type="FunFam" id="3.30.1120.90:FF:000001">
    <property type="entry name" value="Nucleosome assembly protein 1-like 1"/>
    <property type="match status" value="1"/>
</dbReference>
<protein>
    <submittedName>
        <fullName evidence="6">Putative nucleosome assembly protein nap-1</fullName>
    </submittedName>
</protein>
<name>A0A1L8EIG5_HAEIR</name>
<feature type="compositionally biased region" description="Acidic residues" evidence="5">
    <location>
        <begin position="344"/>
        <end position="366"/>
    </location>
</feature>
<dbReference type="AlphaFoldDB" id="A0A1L8EIG5"/>
<dbReference type="InterPro" id="IPR037231">
    <property type="entry name" value="NAP-like_sf"/>
</dbReference>
<comment type="similarity">
    <text evidence="2 4">Belongs to the nucleosome assembly protein (NAP) family.</text>
</comment>
<dbReference type="Gene3D" id="3.30.1120.90">
    <property type="entry name" value="Nucleosome assembly protein"/>
    <property type="match status" value="1"/>
</dbReference>
<evidence type="ECO:0000256" key="3">
    <source>
        <dbReference type="ARBA" id="ARBA00023242"/>
    </source>
</evidence>
<evidence type="ECO:0000256" key="5">
    <source>
        <dbReference type="SAM" id="MobiDB-lite"/>
    </source>
</evidence>
<dbReference type="InterPro" id="IPR002164">
    <property type="entry name" value="NAP_family"/>
</dbReference>
<evidence type="ECO:0000313" key="6">
    <source>
        <dbReference type="EMBL" id="JAV18416.1"/>
    </source>
</evidence>
<dbReference type="EMBL" id="GFDG01000383">
    <property type="protein sequence ID" value="JAV18416.1"/>
    <property type="molecule type" value="Transcribed_RNA"/>
</dbReference>
<organism evidence="6">
    <name type="scientific">Haematobia irritans</name>
    <name type="common">Horn fly</name>
    <name type="synonym">Conops irritans</name>
    <dbReference type="NCBI Taxonomy" id="7368"/>
    <lineage>
        <taxon>Eukaryota</taxon>
        <taxon>Metazoa</taxon>
        <taxon>Ecdysozoa</taxon>
        <taxon>Arthropoda</taxon>
        <taxon>Hexapoda</taxon>
        <taxon>Insecta</taxon>
        <taxon>Pterygota</taxon>
        <taxon>Neoptera</taxon>
        <taxon>Endopterygota</taxon>
        <taxon>Diptera</taxon>
        <taxon>Brachycera</taxon>
        <taxon>Muscomorpha</taxon>
        <taxon>Muscoidea</taxon>
        <taxon>Muscidae</taxon>
        <taxon>Haematobia</taxon>
    </lineage>
</organism>
<proteinExistence type="inferred from homology"/>
<keyword evidence="3" id="KW-0539">Nucleus</keyword>
<dbReference type="GO" id="GO:0006334">
    <property type="term" value="P:nucleosome assembly"/>
    <property type="evidence" value="ECO:0007669"/>
    <property type="project" value="InterPro"/>
</dbReference>
<dbReference type="SUPFAM" id="SSF143113">
    <property type="entry name" value="NAP-like"/>
    <property type="match status" value="1"/>
</dbReference>
<dbReference type="FunFam" id="1.20.5.1500:FF:000001">
    <property type="entry name" value="Nucleosome assembly protein 1-like 1"/>
    <property type="match status" value="1"/>
</dbReference>